<gene>
    <name evidence="2" type="ORF">AIOL_000489</name>
</gene>
<organism evidence="2 3">
    <name type="scientific">Candidatus Rhodobacter oscarellae</name>
    <dbReference type="NCBI Taxonomy" id="1675527"/>
    <lineage>
        <taxon>Bacteria</taxon>
        <taxon>Pseudomonadati</taxon>
        <taxon>Pseudomonadota</taxon>
        <taxon>Alphaproteobacteria</taxon>
        <taxon>Rhodobacterales</taxon>
        <taxon>Rhodobacter group</taxon>
        <taxon>Rhodobacter</taxon>
    </lineage>
</organism>
<dbReference type="STRING" id="1675527.AIOL_000489"/>
<dbReference type="EMBL" id="LFTY01000001">
    <property type="protein sequence ID" value="KMW60336.1"/>
    <property type="molecule type" value="Genomic_DNA"/>
</dbReference>
<dbReference type="Proteomes" id="UP000037178">
    <property type="component" value="Unassembled WGS sequence"/>
</dbReference>
<accession>A0A0J9ECG0</accession>
<evidence type="ECO:0000256" key="1">
    <source>
        <dbReference type="SAM" id="SignalP"/>
    </source>
</evidence>
<evidence type="ECO:0000313" key="3">
    <source>
        <dbReference type="Proteomes" id="UP000037178"/>
    </source>
</evidence>
<comment type="caution">
    <text evidence="2">The sequence shown here is derived from an EMBL/GenBank/DDBJ whole genome shotgun (WGS) entry which is preliminary data.</text>
</comment>
<proteinExistence type="predicted"/>
<keyword evidence="1" id="KW-0732">Signal</keyword>
<feature type="signal peptide" evidence="1">
    <location>
        <begin position="1"/>
        <end position="39"/>
    </location>
</feature>
<dbReference type="PATRIC" id="fig|1675527.3.peg.544"/>
<name>A0A0J9ECG0_9RHOB</name>
<sequence length="158" mass="16778">MCLGLRHMSKEASVRRQVRGGRGAAALCAAILLGQPASAGSCAALRDFIAGPAIAVLSGATCRDALTETGAGGFCQWGYAYRSEAARAGFARQVAKLTECFPDAAPQPSPHRVNHPDTHDVRLFDLGDTRITISLKDKARLGKSFVFMQVAPAWLKAH</sequence>
<evidence type="ECO:0000313" key="2">
    <source>
        <dbReference type="EMBL" id="KMW60336.1"/>
    </source>
</evidence>
<protein>
    <submittedName>
        <fullName evidence="2">Uncharacterized protein</fullName>
    </submittedName>
</protein>
<feature type="chain" id="PRO_5005318548" evidence="1">
    <location>
        <begin position="40"/>
        <end position="158"/>
    </location>
</feature>
<dbReference type="AlphaFoldDB" id="A0A0J9ECG0"/>
<reference evidence="2 3" key="1">
    <citation type="submission" date="2015-06" db="EMBL/GenBank/DDBJ databases">
        <title>Draft genome sequence of an Alphaproteobacteria species associated to the Mediterranean sponge Oscarella lobularis.</title>
        <authorList>
            <person name="Jourda C."/>
            <person name="Santini S."/>
            <person name="Claverie J.-M."/>
        </authorList>
    </citation>
    <scope>NUCLEOTIDE SEQUENCE [LARGE SCALE GENOMIC DNA]</scope>
    <source>
        <strain evidence="2">IGS</strain>
    </source>
</reference>
<keyword evidence="3" id="KW-1185">Reference proteome</keyword>